<sequence length="55" mass="6405">MKLNRYPDRTGVAMIAFGVLLGASYFYFRQFWLIVLGIAWIMIPLFLTADSEEEE</sequence>
<evidence type="ECO:0000313" key="2">
    <source>
        <dbReference type="EMBL" id="GGH75058.1"/>
    </source>
</evidence>
<evidence type="ECO:0000313" key="3">
    <source>
        <dbReference type="Proteomes" id="UP000627292"/>
    </source>
</evidence>
<protein>
    <submittedName>
        <fullName evidence="2">Uncharacterized protein</fullName>
    </submittedName>
</protein>
<organism evidence="2 3">
    <name type="scientific">Filimonas zeae</name>
    <dbReference type="NCBI Taxonomy" id="1737353"/>
    <lineage>
        <taxon>Bacteria</taxon>
        <taxon>Pseudomonadati</taxon>
        <taxon>Bacteroidota</taxon>
        <taxon>Chitinophagia</taxon>
        <taxon>Chitinophagales</taxon>
        <taxon>Chitinophagaceae</taxon>
        <taxon>Filimonas</taxon>
    </lineage>
</organism>
<feature type="transmembrane region" description="Helical" evidence="1">
    <location>
        <begin position="34"/>
        <end position="51"/>
    </location>
</feature>
<keyword evidence="1" id="KW-0472">Membrane</keyword>
<dbReference type="EMBL" id="BMIB01000004">
    <property type="protein sequence ID" value="GGH75058.1"/>
    <property type="molecule type" value="Genomic_DNA"/>
</dbReference>
<reference evidence="2" key="1">
    <citation type="journal article" date="2014" name="Int. J. Syst. Evol. Microbiol.">
        <title>Complete genome sequence of Corynebacterium casei LMG S-19264T (=DSM 44701T), isolated from a smear-ripened cheese.</title>
        <authorList>
            <consortium name="US DOE Joint Genome Institute (JGI-PGF)"/>
            <person name="Walter F."/>
            <person name="Albersmeier A."/>
            <person name="Kalinowski J."/>
            <person name="Ruckert C."/>
        </authorList>
    </citation>
    <scope>NUCLEOTIDE SEQUENCE</scope>
    <source>
        <strain evidence="2">CGMCC 1.15290</strain>
    </source>
</reference>
<dbReference type="AlphaFoldDB" id="A0A917J1T6"/>
<keyword evidence="3" id="KW-1185">Reference proteome</keyword>
<feature type="transmembrane region" description="Helical" evidence="1">
    <location>
        <begin position="12"/>
        <end position="28"/>
    </location>
</feature>
<dbReference type="Proteomes" id="UP000627292">
    <property type="component" value="Unassembled WGS sequence"/>
</dbReference>
<gene>
    <name evidence="2" type="ORF">GCM10011379_38230</name>
</gene>
<reference evidence="2" key="2">
    <citation type="submission" date="2020-09" db="EMBL/GenBank/DDBJ databases">
        <authorList>
            <person name="Sun Q."/>
            <person name="Zhou Y."/>
        </authorList>
    </citation>
    <scope>NUCLEOTIDE SEQUENCE</scope>
    <source>
        <strain evidence="2">CGMCC 1.15290</strain>
    </source>
</reference>
<keyword evidence="1" id="KW-0812">Transmembrane</keyword>
<name>A0A917J1T6_9BACT</name>
<proteinExistence type="predicted"/>
<evidence type="ECO:0000256" key="1">
    <source>
        <dbReference type="SAM" id="Phobius"/>
    </source>
</evidence>
<accession>A0A917J1T6</accession>
<keyword evidence="1" id="KW-1133">Transmembrane helix</keyword>
<dbReference type="RefSeq" id="WP_188955323.1">
    <property type="nucleotide sequence ID" value="NZ_BMIB01000004.1"/>
</dbReference>
<comment type="caution">
    <text evidence="2">The sequence shown here is derived from an EMBL/GenBank/DDBJ whole genome shotgun (WGS) entry which is preliminary data.</text>
</comment>